<feature type="transmembrane region" description="Helical" evidence="1">
    <location>
        <begin position="186"/>
        <end position="204"/>
    </location>
</feature>
<keyword evidence="1" id="KW-1133">Transmembrane helix</keyword>
<proteinExistence type="predicted"/>
<feature type="transmembrane region" description="Helical" evidence="1">
    <location>
        <begin position="393"/>
        <end position="413"/>
    </location>
</feature>
<feature type="transmembrane region" description="Helical" evidence="1">
    <location>
        <begin position="142"/>
        <end position="166"/>
    </location>
</feature>
<dbReference type="Proteomes" id="UP000239532">
    <property type="component" value="Unassembled WGS sequence"/>
</dbReference>
<feature type="transmembrane region" description="Helical" evidence="1">
    <location>
        <begin position="99"/>
        <end position="121"/>
    </location>
</feature>
<keyword evidence="3" id="KW-1185">Reference proteome</keyword>
<dbReference type="Pfam" id="PF14296">
    <property type="entry name" value="O-ag_pol_Wzy"/>
    <property type="match status" value="1"/>
</dbReference>
<sequence length="484" mass="55422">MIKWRDLFFMVYLLVSLFHFWNFSPENVYIYAFFGLNFIVISTIMVYHIYIEKAYSPFLSTFLVFNYLFFLVAPMSQITEIVGTEQLTFLNKFPLQENLILKTLVLILIFNISFFVFYLKFKTLAFKRAISYKNSSKKGSGSLPVLALLWLSVGFIIILTNFDFIISEFNRPSWQSPDASVVEGLIKTKILFVIPLSGIIITTKALRSSLNISNQWLMYITLFLFFVQLFILKNPLLAKRHELGPIFFVLLFLFVPRLINTNLKVCGMIFIAMLVGFPLAQLLTHVNYGAQELFSDPSLLLVAIENGVLTNGYYSLNYDAFLNIGVIINHVADTGLSYGYQMLSGILFFIPRFIWQSKPTSSGTIVGETLKNEYGFNFTNVSNPFVSEAYHNFGYFGIIIFSIILVFVIILFVDWLRSANLFKQCTAIYFSLHLIMFLRGDFTNGMAYMGGAMISLYILPSLAHTLLKTLMFSNKNQRTADGIE</sequence>
<feature type="transmembrane region" description="Helical" evidence="1">
    <location>
        <begin position="446"/>
        <end position="467"/>
    </location>
</feature>
<reference evidence="2 3" key="1">
    <citation type="submission" date="2016-11" db="EMBL/GenBank/DDBJ databases">
        <title>Trade-off between light-utilization and light-protection in marine flavobacteria.</title>
        <authorList>
            <person name="Kumagai Y."/>
        </authorList>
    </citation>
    <scope>NUCLEOTIDE SEQUENCE [LARGE SCALE GENOMIC DNA]</scope>
    <source>
        <strain evidence="2 3">JCM 17109</strain>
    </source>
</reference>
<feature type="transmembrane region" description="Helical" evidence="1">
    <location>
        <begin position="7"/>
        <end position="23"/>
    </location>
</feature>
<evidence type="ECO:0000313" key="2">
    <source>
        <dbReference type="EMBL" id="PRP67779.1"/>
    </source>
</evidence>
<name>A0A2S9WWC1_9FLAO</name>
<feature type="transmembrane region" description="Helical" evidence="1">
    <location>
        <begin position="266"/>
        <end position="288"/>
    </location>
</feature>
<feature type="transmembrane region" description="Helical" evidence="1">
    <location>
        <begin position="29"/>
        <end position="51"/>
    </location>
</feature>
<comment type="caution">
    <text evidence="2">The sequence shown here is derived from an EMBL/GenBank/DDBJ whole genome shotgun (WGS) entry which is preliminary data.</text>
</comment>
<dbReference type="InterPro" id="IPR029468">
    <property type="entry name" value="O-ag_pol_Wzy"/>
</dbReference>
<evidence type="ECO:0000256" key="1">
    <source>
        <dbReference type="SAM" id="Phobius"/>
    </source>
</evidence>
<keyword evidence="1" id="KW-0472">Membrane</keyword>
<organism evidence="2 3">
    <name type="scientific">Nonlabens agnitus</name>
    <dbReference type="NCBI Taxonomy" id="870484"/>
    <lineage>
        <taxon>Bacteria</taxon>
        <taxon>Pseudomonadati</taxon>
        <taxon>Bacteroidota</taxon>
        <taxon>Flavobacteriia</taxon>
        <taxon>Flavobacteriales</taxon>
        <taxon>Flavobacteriaceae</taxon>
        <taxon>Nonlabens</taxon>
    </lineage>
</organism>
<feature type="transmembrane region" description="Helical" evidence="1">
    <location>
        <begin position="216"/>
        <end position="237"/>
    </location>
</feature>
<gene>
    <name evidence="2" type="ORF">BST86_12095</name>
</gene>
<dbReference type="RefSeq" id="WP_105983479.1">
    <property type="nucleotide sequence ID" value="NZ_MQUC01000003.1"/>
</dbReference>
<dbReference type="OrthoDB" id="8229713at2"/>
<accession>A0A2S9WWC1</accession>
<feature type="transmembrane region" description="Helical" evidence="1">
    <location>
        <begin position="58"/>
        <end position="79"/>
    </location>
</feature>
<dbReference type="EMBL" id="MQUC01000003">
    <property type="protein sequence ID" value="PRP67779.1"/>
    <property type="molecule type" value="Genomic_DNA"/>
</dbReference>
<evidence type="ECO:0000313" key="3">
    <source>
        <dbReference type="Proteomes" id="UP000239532"/>
    </source>
</evidence>
<keyword evidence="1" id="KW-0812">Transmembrane</keyword>
<dbReference type="AlphaFoldDB" id="A0A2S9WWC1"/>
<protein>
    <recommendedName>
        <fullName evidence="4">Polysaccharide polymerase</fullName>
    </recommendedName>
</protein>
<evidence type="ECO:0008006" key="4">
    <source>
        <dbReference type="Google" id="ProtNLM"/>
    </source>
</evidence>
<feature type="transmembrane region" description="Helical" evidence="1">
    <location>
        <begin position="243"/>
        <end position="259"/>
    </location>
</feature>